<dbReference type="InterPro" id="IPR036388">
    <property type="entry name" value="WH-like_DNA-bd_sf"/>
</dbReference>
<gene>
    <name evidence="2" type="ORF">COW72_00120</name>
</gene>
<evidence type="ECO:0000313" key="2">
    <source>
        <dbReference type="EMBL" id="PIQ07485.1"/>
    </source>
</evidence>
<dbReference type="AlphaFoldDB" id="A0A2H0FLG8"/>
<evidence type="ECO:0000259" key="1">
    <source>
        <dbReference type="Pfam" id="PF01978"/>
    </source>
</evidence>
<reference evidence="2 3" key="1">
    <citation type="submission" date="2017-09" db="EMBL/GenBank/DDBJ databases">
        <title>Depth-based differentiation of microbial function through sediment-hosted aquifers and enrichment of novel symbionts in the deep terrestrial subsurface.</title>
        <authorList>
            <person name="Probst A.J."/>
            <person name="Ladd B."/>
            <person name="Jarett J.K."/>
            <person name="Geller-Mcgrath D.E."/>
            <person name="Sieber C.M."/>
            <person name="Emerson J.B."/>
            <person name="Anantharaman K."/>
            <person name="Thomas B.C."/>
            <person name="Malmstrom R."/>
            <person name="Stieglmeier M."/>
            <person name="Klingl A."/>
            <person name="Woyke T."/>
            <person name="Ryan C.M."/>
            <person name="Banfield J.F."/>
        </authorList>
    </citation>
    <scope>NUCLEOTIDE SEQUENCE [LARGE SCALE GENOMIC DNA]</scope>
    <source>
        <strain evidence="2">CG18_big_fil_WC_8_21_14_2_50_37_10</strain>
    </source>
</reference>
<dbReference type="EMBL" id="PCUC01000005">
    <property type="protein sequence ID" value="PIQ07485.1"/>
    <property type="molecule type" value="Genomic_DNA"/>
</dbReference>
<dbReference type="InterPro" id="IPR051797">
    <property type="entry name" value="TrmB-like"/>
</dbReference>
<protein>
    <recommendedName>
        <fullName evidence="1">Transcription regulator TrmB N-terminal domain-containing protein</fullName>
    </recommendedName>
</protein>
<accession>A0A2H0FLG8</accession>
<proteinExistence type="predicted"/>
<dbReference type="Gene3D" id="1.10.10.10">
    <property type="entry name" value="Winged helix-like DNA-binding domain superfamily/Winged helix DNA-binding domain"/>
    <property type="match status" value="1"/>
</dbReference>
<dbReference type="SUPFAM" id="SSF46785">
    <property type="entry name" value="Winged helix' DNA-binding domain"/>
    <property type="match status" value="1"/>
</dbReference>
<dbReference type="InterPro" id="IPR036390">
    <property type="entry name" value="WH_DNA-bd_sf"/>
</dbReference>
<dbReference type="PANTHER" id="PTHR34293:SF1">
    <property type="entry name" value="HTH-TYPE TRANSCRIPTIONAL REGULATOR TRMBL2"/>
    <property type="match status" value="1"/>
</dbReference>
<feature type="domain" description="Transcription regulator TrmB N-terminal" evidence="1">
    <location>
        <begin position="11"/>
        <end position="79"/>
    </location>
</feature>
<feature type="non-terminal residue" evidence="2">
    <location>
        <position position="174"/>
    </location>
</feature>
<dbReference type="Pfam" id="PF01978">
    <property type="entry name" value="TrmB"/>
    <property type="match status" value="1"/>
</dbReference>
<evidence type="ECO:0000313" key="3">
    <source>
        <dbReference type="Proteomes" id="UP000230778"/>
    </source>
</evidence>
<dbReference type="PANTHER" id="PTHR34293">
    <property type="entry name" value="HTH-TYPE TRANSCRIPTIONAL REGULATOR TRMBL2"/>
    <property type="match status" value="1"/>
</dbReference>
<name>A0A2H0FLG8_9BACT</name>
<comment type="caution">
    <text evidence="2">The sequence shown here is derived from an EMBL/GenBank/DDBJ whole genome shotgun (WGS) entry which is preliminary data.</text>
</comment>
<dbReference type="InterPro" id="IPR002831">
    <property type="entry name" value="Tscrpt_reg_TrmB_N"/>
</dbReference>
<organism evidence="2 3">
    <name type="scientific">Candidatus Nealsonbacteria bacterium CG18_big_fil_WC_8_21_14_2_50_37_10</name>
    <dbReference type="NCBI Taxonomy" id="1974717"/>
    <lineage>
        <taxon>Bacteria</taxon>
        <taxon>Candidatus Nealsoniibacteriota</taxon>
    </lineage>
</organism>
<sequence>MTETAPIELELRKLGLSEKEVRVYLAGLELGPSSVQKIAKKAKITRPTTYEIIKTLEEKGLFTETKQKKKRLFVAQSPERILGVMRIQKREIEEKEREFIRVIAALESKYSKEKEGAEVFKGREGLKALEEILSFSSTPEILVINSKILPISRQKREKIYQKIKKRLGKIEVRE</sequence>
<dbReference type="Proteomes" id="UP000230778">
    <property type="component" value="Unassembled WGS sequence"/>
</dbReference>